<dbReference type="InterPro" id="IPR036412">
    <property type="entry name" value="HAD-like_sf"/>
</dbReference>
<dbReference type="Pfam" id="PF13419">
    <property type="entry name" value="HAD_2"/>
    <property type="match status" value="1"/>
</dbReference>
<dbReference type="GO" id="GO:0006281">
    <property type="term" value="P:DNA repair"/>
    <property type="evidence" value="ECO:0007669"/>
    <property type="project" value="TreeGrafter"/>
</dbReference>
<dbReference type="SFLD" id="SFLDG01129">
    <property type="entry name" value="C1.5:_HAD__Beta-PGM__Phosphata"/>
    <property type="match status" value="1"/>
</dbReference>
<evidence type="ECO:0000256" key="3">
    <source>
        <dbReference type="ARBA" id="ARBA00006171"/>
    </source>
</evidence>
<dbReference type="Gene3D" id="3.40.50.1000">
    <property type="entry name" value="HAD superfamily/HAD-like"/>
    <property type="match status" value="1"/>
</dbReference>
<organism evidence="5 6">
    <name type="scientific">Limibacillus halophilus</name>
    <dbReference type="NCBI Taxonomy" id="1579333"/>
    <lineage>
        <taxon>Bacteria</taxon>
        <taxon>Pseudomonadati</taxon>
        <taxon>Pseudomonadota</taxon>
        <taxon>Alphaproteobacteria</taxon>
        <taxon>Rhodospirillales</taxon>
        <taxon>Rhodovibrionaceae</taxon>
        <taxon>Limibacillus</taxon>
    </lineage>
</organism>
<keyword evidence="5" id="KW-0378">Hydrolase</keyword>
<dbReference type="SFLD" id="SFLDS00003">
    <property type="entry name" value="Haloacid_Dehalogenase"/>
    <property type="match status" value="1"/>
</dbReference>
<sequence length="235" mass="25935">MQPFSRKVVEIQPPIALIFDWDNTLIDTWALLHAALEPTFREFGLQPWSFEETRQHVRRSARETFPELFGDRAEQAIATYIQHYREISIGKLKGLEGSQAFLEKAANEGCGPLSVVSNKTGTTLRDEAAQLGWTGFFSALIGAGDAECDKPSHAPVFMALSVSGVEAGRSVWFVGDTDVDVVCAKNAGCTSVLLRETPPIAREFAECPPDLHVKNFSELHTLLAQHGFFKSQLPC</sequence>
<comment type="catalytic activity">
    <reaction evidence="1">
        <text>2-phosphoglycolate + H2O = glycolate + phosphate</text>
        <dbReference type="Rhea" id="RHEA:14369"/>
        <dbReference type="ChEBI" id="CHEBI:15377"/>
        <dbReference type="ChEBI" id="CHEBI:29805"/>
        <dbReference type="ChEBI" id="CHEBI:43474"/>
        <dbReference type="ChEBI" id="CHEBI:58033"/>
        <dbReference type="EC" id="3.1.3.18"/>
    </reaction>
</comment>
<dbReference type="InterPro" id="IPR041492">
    <property type="entry name" value="HAD_2"/>
</dbReference>
<evidence type="ECO:0000256" key="2">
    <source>
        <dbReference type="ARBA" id="ARBA00004818"/>
    </source>
</evidence>
<dbReference type="GO" id="GO:0005829">
    <property type="term" value="C:cytosol"/>
    <property type="evidence" value="ECO:0007669"/>
    <property type="project" value="TreeGrafter"/>
</dbReference>
<dbReference type="Gene3D" id="1.10.150.730">
    <property type="match status" value="1"/>
</dbReference>
<dbReference type="GO" id="GO:0008967">
    <property type="term" value="F:phosphoglycolate phosphatase activity"/>
    <property type="evidence" value="ECO:0007669"/>
    <property type="project" value="UniProtKB-EC"/>
</dbReference>
<dbReference type="SUPFAM" id="SSF56784">
    <property type="entry name" value="HAD-like"/>
    <property type="match status" value="1"/>
</dbReference>
<evidence type="ECO:0000313" key="6">
    <source>
        <dbReference type="Proteomes" id="UP000581135"/>
    </source>
</evidence>
<dbReference type="RefSeq" id="WP_183416737.1">
    <property type="nucleotide sequence ID" value="NZ_JACHXA010000005.1"/>
</dbReference>
<dbReference type="AlphaFoldDB" id="A0A839SWN9"/>
<dbReference type="PANTHER" id="PTHR43434">
    <property type="entry name" value="PHOSPHOGLYCOLATE PHOSPHATASE"/>
    <property type="match status" value="1"/>
</dbReference>
<dbReference type="InterPro" id="IPR050155">
    <property type="entry name" value="HAD-like_hydrolase_sf"/>
</dbReference>
<proteinExistence type="inferred from homology"/>
<gene>
    <name evidence="5" type="ORF">FHR98_002222</name>
</gene>
<dbReference type="EC" id="3.1.3.18" evidence="4"/>
<comment type="caution">
    <text evidence="5">The sequence shown here is derived from an EMBL/GenBank/DDBJ whole genome shotgun (WGS) entry which is preliminary data.</text>
</comment>
<comment type="pathway">
    <text evidence="2">Organic acid metabolism; glycolate biosynthesis; glycolate from 2-phosphoglycolate: step 1/1.</text>
</comment>
<comment type="similarity">
    <text evidence="3">Belongs to the HAD-like hydrolase superfamily. CbbY/CbbZ/Gph/YieH family.</text>
</comment>
<protein>
    <recommendedName>
        <fullName evidence="4">phosphoglycolate phosphatase</fullName>
        <ecNumber evidence="4">3.1.3.18</ecNumber>
    </recommendedName>
</protein>
<accession>A0A839SWN9</accession>
<keyword evidence="6" id="KW-1185">Reference proteome</keyword>
<evidence type="ECO:0000313" key="5">
    <source>
        <dbReference type="EMBL" id="MBB3065926.1"/>
    </source>
</evidence>
<dbReference type="InterPro" id="IPR023214">
    <property type="entry name" value="HAD_sf"/>
</dbReference>
<evidence type="ECO:0000256" key="4">
    <source>
        <dbReference type="ARBA" id="ARBA00013078"/>
    </source>
</evidence>
<dbReference type="EMBL" id="JACHXA010000005">
    <property type="protein sequence ID" value="MBB3065926.1"/>
    <property type="molecule type" value="Genomic_DNA"/>
</dbReference>
<name>A0A839SWN9_9PROT</name>
<reference evidence="5 6" key="1">
    <citation type="submission" date="2020-08" db="EMBL/GenBank/DDBJ databases">
        <title>Genomic Encyclopedia of Type Strains, Phase III (KMG-III): the genomes of soil and plant-associated and newly described type strains.</title>
        <authorList>
            <person name="Whitman W."/>
        </authorList>
    </citation>
    <scope>NUCLEOTIDE SEQUENCE [LARGE SCALE GENOMIC DNA]</scope>
    <source>
        <strain evidence="5 6">CECT 8803</strain>
    </source>
</reference>
<dbReference type="Proteomes" id="UP000581135">
    <property type="component" value="Unassembled WGS sequence"/>
</dbReference>
<dbReference type="PANTHER" id="PTHR43434:SF1">
    <property type="entry name" value="PHOSPHOGLYCOLATE PHOSPHATASE"/>
    <property type="match status" value="1"/>
</dbReference>
<evidence type="ECO:0000256" key="1">
    <source>
        <dbReference type="ARBA" id="ARBA00000830"/>
    </source>
</evidence>